<evidence type="ECO:0000313" key="16">
    <source>
        <dbReference type="EMBL" id="PWA25636.1"/>
    </source>
</evidence>
<dbReference type="Gene3D" id="1.20.5.2440">
    <property type="match status" value="1"/>
</dbReference>
<accession>A0A315VQX9</accession>
<dbReference type="FunFam" id="1.20.5.2440:FF:000002">
    <property type="entry name" value="rab11 family-interacting protein 2 isoform X1"/>
    <property type="match status" value="1"/>
</dbReference>
<dbReference type="AlphaFoldDB" id="A0A315VQX9"/>
<proteinExistence type="predicted"/>
<dbReference type="GO" id="GO:0015031">
    <property type="term" value="P:protein transport"/>
    <property type="evidence" value="ECO:0007669"/>
    <property type="project" value="UniProtKB-KW"/>
</dbReference>
<dbReference type="EMBL" id="NHOQ01001229">
    <property type="protein sequence ID" value="PWA25636.1"/>
    <property type="molecule type" value="Genomic_DNA"/>
</dbReference>
<dbReference type="GO" id="GO:0055038">
    <property type="term" value="C:recycling endosome membrane"/>
    <property type="evidence" value="ECO:0007669"/>
    <property type="project" value="UniProtKB-SubCell"/>
</dbReference>
<dbReference type="CDD" id="cd08682">
    <property type="entry name" value="C2_Rab11-FIP_classI"/>
    <property type="match status" value="1"/>
</dbReference>
<evidence type="ECO:0000256" key="13">
    <source>
        <dbReference type="SAM" id="MobiDB-lite"/>
    </source>
</evidence>
<feature type="region of interest" description="Disordered" evidence="13">
    <location>
        <begin position="245"/>
        <end position="393"/>
    </location>
</feature>
<dbReference type="InterPro" id="IPR000008">
    <property type="entry name" value="C2_dom"/>
</dbReference>
<feature type="region of interest" description="Disordered" evidence="13">
    <location>
        <begin position="165"/>
        <end position="193"/>
    </location>
</feature>
<sequence>MSLAEQSQKWFPTHVQATVLQASGLQPKGKNGTNDAYTIIQLGKEKYSTSVAEKTADPVWKEEASFELPGLLLEGNPEVYVLSLTVMHRSLVGMDKFLGQKTINLNEMFDNKQRKKTDFSLSDCSWFSLESKPGKKKKDRGRIEVSIQFMRNNMTASMFDLSMKEKPRSPFSKLKNKVKGRKNDSGGSYGDTSSAILPRSVVCDLESSGRPAAAETKPEPKAKRPLLSGAQKLSAAHSMSDLIGNHFRPKLDSMNSIEESGSTGGPHRRSQSEVPGYQDGEAHSDPFTDISDTLPQKYATLPRNRNPFEGERGQQPWERAERREKKEKVSLLERVTGKKEGRRAGNGGRSGSSGDLRSPNPFSADAAADTNPFSFSYKTSDNKQTGNEDGLFGQKRKDIFGKKNVAPPDTAANYSNLTFDEVVQELIKQKEVVRKKDAHIRELEDYIDNLLVRVMEETPSILRTPYEPKKKAVYLDPAKKLPIPGLDGQLKGCHLLNLGVILTHRPIGFHSARLFYGSDSGTWRLRAC</sequence>
<evidence type="ECO:0000256" key="3">
    <source>
        <dbReference type="ARBA" id="ARBA00022448"/>
    </source>
</evidence>
<dbReference type="SUPFAM" id="SSF144270">
    <property type="entry name" value="Eferin C-derminal domain-like"/>
    <property type="match status" value="1"/>
</dbReference>
<dbReference type="SUPFAM" id="SSF49562">
    <property type="entry name" value="C2 domain (Calcium/lipid-binding domain, CaLB)"/>
    <property type="match status" value="1"/>
</dbReference>
<dbReference type="PROSITE" id="PS51511">
    <property type="entry name" value="FIP_RBD"/>
    <property type="match status" value="1"/>
</dbReference>
<dbReference type="InterPro" id="IPR037789">
    <property type="entry name" value="FIP_classI"/>
</dbReference>
<dbReference type="InterPro" id="IPR035892">
    <property type="entry name" value="C2_domain_sf"/>
</dbReference>
<keyword evidence="5" id="KW-0597">Phosphoprotein</keyword>
<keyword evidence="4" id="KW-1003">Cell membrane</keyword>
<feature type="compositionally biased region" description="Basic and acidic residues" evidence="13">
    <location>
        <begin position="306"/>
        <end position="343"/>
    </location>
</feature>
<dbReference type="GO" id="GO:0045055">
    <property type="term" value="P:regulated exocytosis"/>
    <property type="evidence" value="ECO:0007669"/>
    <property type="project" value="TreeGrafter"/>
</dbReference>
<dbReference type="InterPro" id="IPR037245">
    <property type="entry name" value="FIP-RBD_C_sf"/>
</dbReference>
<evidence type="ECO:0000256" key="9">
    <source>
        <dbReference type="ARBA" id="ARBA00023136"/>
    </source>
</evidence>
<evidence type="ECO:0000256" key="6">
    <source>
        <dbReference type="ARBA" id="ARBA00022737"/>
    </source>
</evidence>
<evidence type="ECO:0000256" key="7">
    <source>
        <dbReference type="ARBA" id="ARBA00022753"/>
    </source>
</evidence>
<evidence type="ECO:0000256" key="2">
    <source>
        <dbReference type="ARBA" id="ARBA00004654"/>
    </source>
</evidence>
<evidence type="ECO:0000259" key="15">
    <source>
        <dbReference type="PROSITE" id="PS51511"/>
    </source>
</evidence>
<dbReference type="Pfam" id="PF00168">
    <property type="entry name" value="C2"/>
    <property type="match status" value="1"/>
</dbReference>
<evidence type="ECO:0000313" key="17">
    <source>
        <dbReference type="Proteomes" id="UP000250572"/>
    </source>
</evidence>
<evidence type="ECO:0000256" key="4">
    <source>
        <dbReference type="ARBA" id="ARBA00022475"/>
    </source>
</evidence>
<dbReference type="Gene3D" id="2.60.40.150">
    <property type="entry name" value="C2 domain"/>
    <property type="match status" value="1"/>
</dbReference>
<name>A0A315VQX9_GAMAF</name>
<feature type="region of interest" description="Disordered" evidence="13">
    <location>
        <begin position="207"/>
        <end position="233"/>
    </location>
</feature>
<keyword evidence="17" id="KW-1185">Reference proteome</keyword>
<keyword evidence="8" id="KW-0653">Protein transport</keyword>
<evidence type="ECO:0000256" key="12">
    <source>
        <dbReference type="ARBA" id="ARBA00071491"/>
    </source>
</evidence>
<dbReference type="GO" id="GO:0023052">
    <property type="term" value="P:signaling"/>
    <property type="evidence" value="ECO:0007669"/>
    <property type="project" value="UniProtKB-ARBA"/>
</dbReference>
<evidence type="ECO:0000256" key="8">
    <source>
        <dbReference type="ARBA" id="ARBA00022927"/>
    </source>
</evidence>
<dbReference type="InterPro" id="IPR019018">
    <property type="entry name" value="Rab-bd_FIP-RBD"/>
</dbReference>
<organism evidence="16 17">
    <name type="scientific">Gambusia affinis</name>
    <name type="common">Western mosquitofish</name>
    <name type="synonym">Heterandria affinis</name>
    <dbReference type="NCBI Taxonomy" id="33528"/>
    <lineage>
        <taxon>Eukaryota</taxon>
        <taxon>Metazoa</taxon>
        <taxon>Chordata</taxon>
        <taxon>Craniata</taxon>
        <taxon>Vertebrata</taxon>
        <taxon>Euteleostomi</taxon>
        <taxon>Actinopterygii</taxon>
        <taxon>Neopterygii</taxon>
        <taxon>Teleostei</taxon>
        <taxon>Neoteleostei</taxon>
        <taxon>Acanthomorphata</taxon>
        <taxon>Ovalentaria</taxon>
        <taxon>Atherinomorphae</taxon>
        <taxon>Cyprinodontiformes</taxon>
        <taxon>Poeciliidae</taxon>
        <taxon>Poeciliinae</taxon>
        <taxon>Gambusia</taxon>
    </lineage>
</organism>
<evidence type="ECO:0000256" key="10">
    <source>
        <dbReference type="ARBA" id="ARBA00055128"/>
    </source>
</evidence>
<comment type="subcellular location">
    <subcellularLocation>
        <location evidence="1">Cell membrane</location>
        <topology evidence="1">Peripheral membrane protein</topology>
    </subcellularLocation>
    <subcellularLocation>
        <location evidence="2">Recycling endosome membrane</location>
        <topology evidence="2">Peripheral membrane protein</topology>
    </subcellularLocation>
</comment>
<dbReference type="PANTHER" id="PTHR15746:SF20">
    <property type="entry name" value="RAB11 FAMILY-INTERACTING PROTEIN 2"/>
    <property type="match status" value="1"/>
</dbReference>
<dbReference type="SMART" id="SM00239">
    <property type="entry name" value="C2"/>
    <property type="match status" value="1"/>
</dbReference>
<evidence type="ECO:0000256" key="1">
    <source>
        <dbReference type="ARBA" id="ARBA00004202"/>
    </source>
</evidence>
<keyword evidence="7" id="KW-0967">Endosome</keyword>
<feature type="domain" description="FIP-RBD" evidence="15">
    <location>
        <begin position="403"/>
        <end position="465"/>
    </location>
</feature>
<keyword evidence="3" id="KW-0813">Transport</keyword>
<dbReference type="PANTHER" id="PTHR15746">
    <property type="entry name" value="RAB11-RELATED"/>
    <property type="match status" value="1"/>
</dbReference>
<dbReference type="GO" id="GO:0001891">
    <property type="term" value="C:phagocytic cup"/>
    <property type="evidence" value="ECO:0007669"/>
    <property type="project" value="TreeGrafter"/>
</dbReference>
<evidence type="ECO:0000259" key="14">
    <source>
        <dbReference type="PROSITE" id="PS50004"/>
    </source>
</evidence>
<dbReference type="GO" id="GO:0031267">
    <property type="term" value="F:small GTPase binding"/>
    <property type="evidence" value="ECO:0007669"/>
    <property type="project" value="InterPro"/>
</dbReference>
<dbReference type="GO" id="GO:0007154">
    <property type="term" value="P:cell communication"/>
    <property type="evidence" value="ECO:0007669"/>
    <property type="project" value="UniProtKB-ARBA"/>
</dbReference>
<dbReference type="FunFam" id="2.60.40.150:FF:000070">
    <property type="entry name" value="rab11 family-interacting protein 2 isoform X1"/>
    <property type="match status" value="1"/>
</dbReference>
<dbReference type="PROSITE" id="PS50004">
    <property type="entry name" value="C2"/>
    <property type="match status" value="1"/>
</dbReference>
<evidence type="ECO:0000256" key="5">
    <source>
        <dbReference type="ARBA" id="ARBA00022553"/>
    </source>
</evidence>
<protein>
    <recommendedName>
        <fullName evidence="12">Rab11 family-interacting protein 2</fullName>
    </recommendedName>
</protein>
<feature type="domain" description="C2" evidence="14">
    <location>
        <begin position="1"/>
        <end position="118"/>
    </location>
</feature>
<gene>
    <name evidence="16" type="ORF">CCH79_00001335</name>
</gene>
<reference evidence="16 17" key="1">
    <citation type="journal article" date="2018" name="G3 (Bethesda)">
        <title>A High-Quality Reference Genome for the Invasive Mosquitofish Gambusia affinis Using a Chicago Library.</title>
        <authorList>
            <person name="Hoffberg S.L."/>
            <person name="Troendle N.J."/>
            <person name="Glenn T.C."/>
            <person name="Mahmud O."/>
            <person name="Louha S."/>
            <person name="Chalopin D."/>
            <person name="Bennetzen J.L."/>
            <person name="Mauricio R."/>
        </authorList>
    </citation>
    <scope>NUCLEOTIDE SEQUENCE [LARGE SCALE GENOMIC DNA]</scope>
    <source>
        <strain evidence="16">NE01/NJP1002.9</strain>
        <tissue evidence="16">Muscle</tissue>
    </source>
</reference>
<dbReference type="Pfam" id="PF09457">
    <property type="entry name" value="RBD-FIP"/>
    <property type="match status" value="1"/>
</dbReference>
<dbReference type="Proteomes" id="UP000250572">
    <property type="component" value="Unassembled WGS sequence"/>
</dbReference>
<comment type="subunit">
    <text evidence="11">Homooligomerizes in a Rab11-independent manner. Forms a heterooligomeric complex with RAB11FIP4. Interacts with AP2A1, MYO5B, RAB25 and REPS1. Interacts with RAB11A and RAB11B (activated GTP-bound form). Interacts with NPC1L1. Interacts (via NPF motifs) with EHD1 and EHD3. Interacts with TICAM2; this interaction directs RAB11FIP2 to the phagosome. Interacts with RAB14 and RAB25 (GTP-bound forms).</text>
</comment>
<keyword evidence="6" id="KW-0677">Repeat</keyword>
<comment type="caution">
    <text evidence="16">The sequence shown here is derived from an EMBL/GenBank/DDBJ whole genome shotgun (WGS) entry which is preliminary data.</text>
</comment>
<evidence type="ECO:0000256" key="11">
    <source>
        <dbReference type="ARBA" id="ARBA00062390"/>
    </source>
</evidence>
<dbReference type="STRING" id="33528.ENSGAFP00000000810"/>
<feature type="compositionally biased region" description="Polar residues" evidence="13">
    <location>
        <begin position="371"/>
        <end position="387"/>
    </location>
</feature>
<keyword evidence="9" id="KW-0472">Membrane</keyword>
<comment type="function">
    <text evidence="10">A Rab11 effector binding preferentially phosphatidylinositol 3,4,5-trisphosphate (PtdInsP3) and phosphatidic acid (PA) and acting in the regulation of the transport of vesicles from the endosomal recycling compartment (ERC) to the plasma membrane. Involved in insulin granule exocytosis. Also involved in receptor-mediated endocytosis and membrane trafficking of recycling endosomes, probably originating from clathrin-coated vesicles. Required in a complex with MYO5B and RAB11 for the transport of NPC1L1 to the plasma membrane. Also acts as a regulator of cell polarity. Plays an essential role in phagocytosis through a mechanism involving TICAM2, RAC1 and CDC42 Rho GTPases for controlling actin-dynamics.</text>
</comment>